<dbReference type="InterPro" id="IPR019752">
    <property type="entry name" value="Pyrv/ketoisovalerate_OxRed_cat"/>
</dbReference>
<name>A0A8D5U8W8_9CREN</name>
<dbReference type="KEGG" id="csty:KN1_28660"/>
<reference evidence="5 6" key="1">
    <citation type="submission" date="2021-04" db="EMBL/GenBank/DDBJ databases">
        <title>Complete genome sequence of Stygiolobus sp. KN-1.</title>
        <authorList>
            <person name="Nakamura K."/>
            <person name="Sakai H."/>
            <person name="Kurosawa N."/>
        </authorList>
    </citation>
    <scope>NUCLEOTIDE SEQUENCE [LARGE SCALE GENOMIC DNA]</scope>
    <source>
        <strain evidence="5 6">KN-1</strain>
    </source>
</reference>
<keyword evidence="2" id="KW-0560">Oxidoreductase</keyword>
<dbReference type="EMBL" id="AP024597">
    <property type="protein sequence ID" value="BCU71569.1"/>
    <property type="molecule type" value="Genomic_DNA"/>
</dbReference>
<dbReference type="Pfam" id="PF01558">
    <property type="entry name" value="POR"/>
    <property type="match status" value="1"/>
</dbReference>
<dbReference type="Proteomes" id="UP000825123">
    <property type="component" value="Chromosome"/>
</dbReference>
<dbReference type="PANTHER" id="PTHR43366:SF1">
    <property type="entry name" value="PYRUVATE SYNTHASE SUBUNIT PORC"/>
    <property type="match status" value="1"/>
</dbReference>
<sequence>MFKINCIFGSGALLLEIRFHGRGGQGVVTAANLLAIAADLDGNWSSAFPFYGAERRGAEIESYCRIDSSPIRITSPIENPDVVVILDPSLLKISNPLRGIKENGKVVINSPSPVTLPYQTFVVNATKIALDLNLVKSGWPLVNIIMLGSIARLNVVTLDSLKKAIDEEFEGKVAELNKKAVEVAYESVKEVSQVVA</sequence>
<evidence type="ECO:0000313" key="6">
    <source>
        <dbReference type="Proteomes" id="UP000825123"/>
    </source>
</evidence>
<dbReference type="Gene3D" id="3.40.920.10">
    <property type="entry name" value="Pyruvate-ferredoxin oxidoreductase, PFOR, domain III"/>
    <property type="match status" value="1"/>
</dbReference>
<evidence type="ECO:0000256" key="3">
    <source>
        <dbReference type="ARBA" id="ARBA00049357"/>
    </source>
</evidence>
<evidence type="ECO:0000313" key="5">
    <source>
        <dbReference type="EMBL" id="BCU71569.1"/>
    </source>
</evidence>
<protein>
    <recommendedName>
        <fullName evidence="1">pyruvate synthase</fullName>
        <ecNumber evidence="1">1.2.7.1</ecNumber>
    </recommendedName>
</protein>
<dbReference type="AlphaFoldDB" id="A0A8D5U8W8"/>
<evidence type="ECO:0000259" key="4">
    <source>
        <dbReference type="Pfam" id="PF01558"/>
    </source>
</evidence>
<dbReference type="NCBIfam" id="TIGR02175">
    <property type="entry name" value="PorC_KorC"/>
    <property type="match status" value="1"/>
</dbReference>
<evidence type="ECO:0000256" key="2">
    <source>
        <dbReference type="ARBA" id="ARBA00023002"/>
    </source>
</evidence>
<dbReference type="PANTHER" id="PTHR43366">
    <property type="entry name" value="PYRUVATE SYNTHASE SUBUNIT PORC"/>
    <property type="match status" value="1"/>
</dbReference>
<feature type="domain" description="Pyruvate/ketoisovalerate oxidoreductase catalytic" evidence="4">
    <location>
        <begin position="23"/>
        <end position="186"/>
    </location>
</feature>
<accession>A0A8D5U8W8</accession>
<keyword evidence="6" id="KW-1185">Reference proteome</keyword>
<evidence type="ECO:0000256" key="1">
    <source>
        <dbReference type="ARBA" id="ARBA00012822"/>
    </source>
</evidence>
<dbReference type="SUPFAM" id="SSF53323">
    <property type="entry name" value="Pyruvate-ferredoxin oxidoreductase, PFOR, domain III"/>
    <property type="match status" value="1"/>
</dbReference>
<keyword evidence="5" id="KW-0670">Pyruvate</keyword>
<dbReference type="InterPro" id="IPR002869">
    <property type="entry name" value="Pyrv_flavodox_OxRed_cen"/>
</dbReference>
<organism evidence="5 6">
    <name type="scientific">Stygiolobus caldivivus</name>
    <dbReference type="NCBI Taxonomy" id="2824673"/>
    <lineage>
        <taxon>Archaea</taxon>
        <taxon>Thermoproteota</taxon>
        <taxon>Thermoprotei</taxon>
        <taxon>Sulfolobales</taxon>
        <taxon>Sulfolobaceae</taxon>
        <taxon>Stygiolobus</taxon>
    </lineage>
</organism>
<comment type="catalytic activity">
    <reaction evidence="3">
        <text>2 oxidized [2Fe-2S]-[ferredoxin] + pyruvate + CoA = 2 reduced [2Fe-2S]-[ferredoxin] + acetyl-CoA + CO2 + H(+)</text>
        <dbReference type="Rhea" id="RHEA:12765"/>
        <dbReference type="Rhea" id="RHEA-COMP:10000"/>
        <dbReference type="Rhea" id="RHEA-COMP:10001"/>
        <dbReference type="ChEBI" id="CHEBI:15361"/>
        <dbReference type="ChEBI" id="CHEBI:15378"/>
        <dbReference type="ChEBI" id="CHEBI:16526"/>
        <dbReference type="ChEBI" id="CHEBI:33737"/>
        <dbReference type="ChEBI" id="CHEBI:33738"/>
        <dbReference type="ChEBI" id="CHEBI:57287"/>
        <dbReference type="ChEBI" id="CHEBI:57288"/>
        <dbReference type="EC" id="1.2.7.1"/>
    </reaction>
</comment>
<dbReference type="EC" id="1.2.7.1" evidence="1"/>
<proteinExistence type="predicted"/>
<dbReference type="GO" id="GO:0019164">
    <property type="term" value="F:pyruvate synthase activity"/>
    <property type="evidence" value="ECO:0007669"/>
    <property type="project" value="UniProtKB-EC"/>
</dbReference>
<gene>
    <name evidence="5" type="ORF">KN1_28660</name>
</gene>
<dbReference type="InterPro" id="IPR051626">
    <property type="entry name" value="Oxidoreductase_gamma_subunit"/>
</dbReference>
<dbReference type="InterPro" id="IPR011894">
    <property type="entry name" value="PorC_KorC"/>
</dbReference>